<evidence type="ECO:0008006" key="3">
    <source>
        <dbReference type="Google" id="ProtNLM"/>
    </source>
</evidence>
<accession>A0ABU1FE95</accession>
<dbReference type="SUPFAM" id="SSF54427">
    <property type="entry name" value="NTF2-like"/>
    <property type="match status" value="1"/>
</dbReference>
<evidence type="ECO:0000313" key="2">
    <source>
        <dbReference type="Proteomes" id="UP001247754"/>
    </source>
</evidence>
<dbReference type="Proteomes" id="UP001247754">
    <property type="component" value="Unassembled WGS sequence"/>
</dbReference>
<dbReference type="InterPro" id="IPR032710">
    <property type="entry name" value="NTF2-like_dom_sf"/>
</dbReference>
<dbReference type="RefSeq" id="WP_310458934.1">
    <property type="nucleotide sequence ID" value="NZ_JAVKPH010000034.1"/>
</dbReference>
<protein>
    <recommendedName>
        <fullName evidence="3">SnoaL-like domain-containing protein</fullName>
    </recommendedName>
</protein>
<sequence>MTGLDARIARLEAAEAVRSVFAQYTQLMDAGHIDELMQVFGPGAELVAMNEPSTVGGYQLWPEAPLPRGKPEAFESVKENRDLGPFVASRVVREDR</sequence>
<gene>
    <name evidence="1" type="ORF">RGD00_19435</name>
</gene>
<dbReference type="EMBL" id="JAVKPH010000034">
    <property type="protein sequence ID" value="MDR5654789.1"/>
    <property type="molecule type" value="Genomic_DNA"/>
</dbReference>
<proteinExistence type="predicted"/>
<reference evidence="1 2" key="1">
    <citation type="submission" date="2023-09" db="EMBL/GenBank/DDBJ databases">
        <title>Xinfangfangia sedmenti sp. nov., isolated the sedment.</title>
        <authorList>
            <person name="Xu L."/>
        </authorList>
    </citation>
    <scope>NUCLEOTIDE SEQUENCE [LARGE SCALE GENOMIC DNA]</scope>
    <source>
        <strain evidence="1 2">LG-4</strain>
    </source>
</reference>
<evidence type="ECO:0000313" key="1">
    <source>
        <dbReference type="EMBL" id="MDR5654789.1"/>
    </source>
</evidence>
<keyword evidence="2" id="KW-1185">Reference proteome</keyword>
<name>A0ABU1FE95_9RHOB</name>
<dbReference type="Gene3D" id="3.10.450.50">
    <property type="match status" value="1"/>
</dbReference>
<comment type="caution">
    <text evidence="1">The sequence shown here is derived from an EMBL/GenBank/DDBJ whole genome shotgun (WGS) entry which is preliminary data.</text>
</comment>
<organism evidence="1 2">
    <name type="scientific">Ruixingdingia sedimenti</name>
    <dbReference type="NCBI Taxonomy" id="3073604"/>
    <lineage>
        <taxon>Bacteria</taxon>
        <taxon>Pseudomonadati</taxon>
        <taxon>Pseudomonadota</taxon>
        <taxon>Alphaproteobacteria</taxon>
        <taxon>Rhodobacterales</taxon>
        <taxon>Paracoccaceae</taxon>
        <taxon>Ruixingdingia</taxon>
    </lineage>
</organism>